<evidence type="ECO:0000313" key="2">
    <source>
        <dbReference type="EMBL" id="KAF4667175.1"/>
    </source>
</evidence>
<feature type="region of interest" description="Disordered" evidence="1">
    <location>
        <begin position="338"/>
        <end position="369"/>
    </location>
</feature>
<dbReference type="Proteomes" id="UP000591131">
    <property type="component" value="Unassembled WGS sequence"/>
</dbReference>
<keyword evidence="3" id="KW-1185">Reference proteome</keyword>
<evidence type="ECO:0008006" key="4">
    <source>
        <dbReference type="Google" id="ProtNLM"/>
    </source>
</evidence>
<feature type="compositionally biased region" description="Basic and acidic residues" evidence="1">
    <location>
        <begin position="343"/>
        <end position="369"/>
    </location>
</feature>
<evidence type="ECO:0000313" key="3">
    <source>
        <dbReference type="Proteomes" id="UP000591131"/>
    </source>
</evidence>
<comment type="caution">
    <text evidence="2">The sequence shown here is derived from an EMBL/GenBank/DDBJ whole genome shotgun (WGS) entry which is preliminary data.</text>
</comment>
<dbReference type="OrthoDB" id="447561at2759"/>
<dbReference type="AlphaFoldDB" id="A0A7J6M6T2"/>
<sequence length="815" mass="90379">MSIVENTADLVAPVAPSDSVPARELSTFKKLAGSLDEAYHSPVVLLDCLVEQVGEDIKGKSDGFYEAKQVTAEESERLSRYIEKLKENWGIPEEEEKSDTCESDTNPYCHLEEAVLSSLDAVGCRFKGVRMFGHTSVAGIAKKVEELFRVPECQPDTSKGVLTVNQRRAMRTKIFPFMPKRISHASVERLLLLKEFAQLLSSVMPTKGKSDPKGNCELLSLSDRLVHEKIPMKLLKQRLGRLVYGGGASRMCQYAWKQQVELGHQDTKPTEESETAGDGQGEAEADEPETDTKTEEPRYEVREVFEKCLVPSDGSVIISSRITRTALFDEAPIEGVEVDEGADEVKGKEESEEPVKENDGLEEATREEQQFRRQLVYSRRVSKAFVKGCTLTANRSQISCLYEDGSRVSVDACDDGQFTVSFSPTLATNVKLLPDCSVNLEPARPPGYGVPTMPNARCGDMTFDPELRRRIFPKSGVVLRVLASGRKEVMYPDGTFSYRDPLPEELAFGMRLPVGSRPGEWIVVKARTGAVYRRWKRPVRPQESTVDATKADVDENEGAEGNIDEHLINEEMRKYEDEMRHLVEGGMCEEKLETVEVPTAIQTDSETGSEIITNEHGLMIISAHDGLTRTVIFPDHTRFITRKNGGREDISISKLGWPLCTMTNDKLTLELEDGSKVMSQYASSGCEMLLEKATDGPSVKVDAKTGHFTLIGTPYIGEFRITKFGSSFVLSCHDAEGNAFEIDGRTNRCSVKLATCLDETKAMESPRPGLTGAESLPNMTAMYHPDKDFLPSVNGLVSHPPRLIVVYGNGRNEAE</sequence>
<name>A0A7J6M6T2_PERCH</name>
<protein>
    <recommendedName>
        <fullName evidence="4">Sperm associated antigen 17</fullName>
    </recommendedName>
</protein>
<evidence type="ECO:0000256" key="1">
    <source>
        <dbReference type="SAM" id="MobiDB-lite"/>
    </source>
</evidence>
<organism evidence="2 3">
    <name type="scientific">Perkinsus chesapeaki</name>
    <name type="common">Clam parasite</name>
    <name type="synonym">Perkinsus andrewsi</name>
    <dbReference type="NCBI Taxonomy" id="330153"/>
    <lineage>
        <taxon>Eukaryota</taxon>
        <taxon>Sar</taxon>
        <taxon>Alveolata</taxon>
        <taxon>Perkinsozoa</taxon>
        <taxon>Perkinsea</taxon>
        <taxon>Perkinsida</taxon>
        <taxon>Perkinsidae</taxon>
        <taxon>Perkinsus</taxon>
    </lineage>
</organism>
<accession>A0A7J6M6T2</accession>
<gene>
    <name evidence="2" type="ORF">FOL47_003709</name>
</gene>
<feature type="region of interest" description="Disordered" evidence="1">
    <location>
        <begin position="263"/>
        <end position="298"/>
    </location>
</feature>
<reference evidence="2 3" key="1">
    <citation type="submission" date="2020-04" db="EMBL/GenBank/DDBJ databases">
        <title>Perkinsus chesapeaki whole genome sequence.</title>
        <authorList>
            <person name="Bogema D.R."/>
        </authorList>
    </citation>
    <scope>NUCLEOTIDE SEQUENCE [LARGE SCALE GENOMIC DNA]</scope>
    <source>
        <strain evidence="2">ATCC PRA-425</strain>
    </source>
</reference>
<feature type="non-terminal residue" evidence="2">
    <location>
        <position position="815"/>
    </location>
</feature>
<proteinExistence type="predicted"/>
<dbReference type="EMBL" id="JAAPAO010000217">
    <property type="protein sequence ID" value="KAF4667175.1"/>
    <property type="molecule type" value="Genomic_DNA"/>
</dbReference>